<dbReference type="GeneID" id="89941326"/>
<organism evidence="3 4">
    <name type="scientific">Canariomyces notabilis</name>
    <dbReference type="NCBI Taxonomy" id="2074819"/>
    <lineage>
        <taxon>Eukaryota</taxon>
        <taxon>Fungi</taxon>
        <taxon>Dikarya</taxon>
        <taxon>Ascomycota</taxon>
        <taxon>Pezizomycotina</taxon>
        <taxon>Sordariomycetes</taxon>
        <taxon>Sordariomycetidae</taxon>
        <taxon>Sordariales</taxon>
        <taxon>Chaetomiaceae</taxon>
        <taxon>Canariomyces</taxon>
    </lineage>
</organism>
<evidence type="ECO:0000313" key="3">
    <source>
        <dbReference type="EMBL" id="KAK4117267.1"/>
    </source>
</evidence>
<dbReference type="CDD" id="cd03419">
    <property type="entry name" value="GRX_GRXh_1_2_like"/>
    <property type="match status" value="1"/>
</dbReference>
<dbReference type="PROSITE" id="PS51354">
    <property type="entry name" value="GLUTAREDOXIN_2"/>
    <property type="match status" value="1"/>
</dbReference>
<dbReference type="RefSeq" id="XP_064674837.1">
    <property type="nucleotide sequence ID" value="XM_064817201.1"/>
</dbReference>
<dbReference type="PANTHER" id="PTHR45694">
    <property type="entry name" value="GLUTAREDOXIN 2"/>
    <property type="match status" value="1"/>
</dbReference>
<feature type="region of interest" description="Disordered" evidence="1">
    <location>
        <begin position="91"/>
        <end position="147"/>
    </location>
</feature>
<dbReference type="Pfam" id="PF00462">
    <property type="entry name" value="Glutaredoxin"/>
    <property type="match status" value="1"/>
</dbReference>
<name>A0AAN6TMR3_9PEZI</name>
<proteinExistence type="predicted"/>
<evidence type="ECO:0000259" key="2">
    <source>
        <dbReference type="Pfam" id="PF00462"/>
    </source>
</evidence>
<dbReference type="Proteomes" id="UP001302812">
    <property type="component" value="Unassembled WGS sequence"/>
</dbReference>
<dbReference type="SUPFAM" id="SSF52833">
    <property type="entry name" value="Thioredoxin-like"/>
    <property type="match status" value="1"/>
</dbReference>
<dbReference type="GO" id="GO:0005796">
    <property type="term" value="C:Golgi lumen"/>
    <property type="evidence" value="ECO:0007669"/>
    <property type="project" value="TreeGrafter"/>
</dbReference>
<dbReference type="GO" id="GO:0034599">
    <property type="term" value="P:cellular response to oxidative stress"/>
    <property type="evidence" value="ECO:0007669"/>
    <property type="project" value="TreeGrafter"/>
</dbReference>
<sequence length="271" mass="29359">MPSPRRLRVFLYLTLAGVITLLFLTSRARHERESDFYQKTVNALDKGRGTGSGGAEAGQKIMAGLGHDHDADADGDIDEDDVIVAQEMARRLREAQQQAKDSANAKAPNKPDNPQDVIGVGSSASGQEKGALGEKEKEKLRETEGDPEVEMELNAILKKAPVIIFSKSYCPHSKRAKGILLEKYIIEPAPYVVELDQHPLGPKIQERLGVMTGRRTVPNIMVYGKSIGGGDTIAALDTEKALAKKIMSLGGDRIEVTERFVGSVPKMAKAG</sequence>
<dbReference type="EMBL" id="MU853332">
    <property type="protein sequence ID" value="KAK4117267.1"/>
    <property type="molecule type" value="Genomic_DNA"/>
</dbReference>
<protein>
    <submittedName>
        <fullName evidence="3">Glutaredoxin</fullName>
    </submittedName>
</protein>
<dbReference type="PANTHER" id="PTHR45694:SF5">
    <property type="entry name" value="GLUTAREDOXIN 2"/>
    <property type="match status" value="1"/>
</dbReference>
<dbReference type="InterPro" id="IPR002109">
    <property type="entry name" value="Glutaredoxin"/>
</dbReference>
<comment type="caution">
    <text evidence="3">The sequence shown here is derived from an EMBL/GenBank/DDBJ whole genome shotgun (WGS) entry which is preliminary data.</text>
</comment>
<dbReference type="AlphaFoldDB" id="A0AAN6TMR3"/>
<reference evidence="3" key="2">
    <citation type="submission" date="2023-05" db="EMBL/GenBank/DDBJ databases">
        <authorList>
            <consortium name="Lawrence Berkeley National Laboratory"/>
            <person name="Steindorff A."/>
            <person name="Hensen N."/>
            <person name="Bonometti L."/>
            <person name="Westerberg I."/>
            <person name="Brannstrom I.O."/>
            <person name="Guillou S."/>
            <person name="Cros-Aarteil S."/>
            <person name="Calhoun S."/>
            <person name="Haridas S."/>
            <person name="Kuo A."/>
            <person name="Mondo S."/>
            <person name="Pangilinan J."/>
            <person name="Riley R."/>
            <person name="Labutti K."/>
            <person name="Andreopoulos B."/>
            <person name="Lipzen A."/>
            <person name="Chen C."/>
            <person name="Yanf M."/>
            <person name="Daum C."/>
            <person name="Ng V."/>
            <person name="Clum A."/>
            <person name="Ohm R."/>
            <person name="Martin F."/>
            <person name="Silar P."/>
            <person name="Natvig D."/>
            <person name="Lalanne C."/>
            <person name="Gautier V."/>
            <person name="Ament-Velasquez S.L."/>
            <person name="Kruys A."/>
            <person name="Hutchinson M.I."/>
            <person name="Powell A.J."/>
            <person name="Barry K."/>
            <person name="Miller A.N."/>
            <person name="Grigoriev I.V."/>
            <person name="Debuchy R."/>
            <person name="Gladieux P."/>
            <person name="Thoren M.H."/>
            <person name="Johannesson H."/>
        </authorList>
    </citation>
    <scope>NUCLEOTIDE SEQUENCE</scope>
    <source>
        <strain evidence="3">CBS 508.74</strain>
    </source>
</reference>
<dbReference type="InterPro" id="IPR014025">
    <property type="entry name" value="Glutaredoxin_subgr"/>
</dbReference>
<dbReference type="GO" id="GO:0000324">
    <property type="term" value="C:fungal-type vacuole"/>
    <property type="evidence" value="ECO:0007669"/>
    <property type="project" value="TreeGrafter"/>
</dbReference>
<dbReference type="GO" id="GO:0005801">
    <property type="term" value="C:cis-Golgi network"/>
    <property type="evidence" value="ECO:0007669"/>
    <property type="project" value="TreeGrafter"/>
</dbReference>
<dbReference type="GO" id="GO:0015038">
    <property type="term" value="F:glutathione disulfide oxidoreductase activity"/>
    <property type="evidence" value="ECO:0007669"/>
    <property type="project" value="TreeGrafter"/>
</dbReference>
<feature type="compositionally biased region" description="Basic and acidic residues" evidence="1">
    <location>
        <begin position="131"/>
        <end position="144"/>
    </location>
</feature>
<accession>A0AAN6TMR3</accession>
<gene>
    <name evidence="3" type="ORF">N656DRAFT_793769</name>
</gene>
<dbReference type="Gene3D" id="3.40.30.10">
    <property type="entry name" value="Glutaredoxin"/>
    <property type="match status" value="1"/>
</dbReference>
<dbReference type="PRINTS" id="PR00160">
    <property type="entry name" value="GLUTAREDOXIN"/>
</dbReference>
<dbReference type="InterPro" id="IPR036249">
    <property type="entry name" value="Thioredoxin-like_sf"/>
</dbReference>
<evidence type="ECO:0000256" key="1">
    <source>
        <dbReference type="SAM" id="MobiDB-lite"/>
    </source>
</evidence>
<feature type="domain" description="Glutaredoxin" evidence="2">
    <location>
        <begin position="162"/>
        <end position="227"/>
    </location>
</feature>
<evidence type="ECO:0000313" key="4">
    <source>
        <dbReference type="Proteomes" id="UP001302812"/>
    </source>
</evidence>
<keyword evidence="4" id="KW-1185">Reference proteome</keyword>
<reference evidence="3" key="1">
    <citation type="journal article" date="2023" name="Mol. Phylogenet. Evol.">
        <title>Genome-scale phylogeny and comparative genomics of the fungal order Sordariales.</title>
        <authorList>
            <person name="Hensen N."/>
            <person name="Bonometti L."/>
            <person name="Westerberg I."/>
            <person name="Brannstrom I.O."/>
            <person name="Guillou S."/>
            <person name="Cros-Aarteil S."/>
            <person name="Calhoun S."/>
            <person name="Haridas S."/>
            <person name="Kuo A."/>
            <person name="Mondo S."/>
            <person name="Pangilinan J."/>
            <person name="Riley R."/>
            <person name="LaButti K."/>
            <person name="Andreopoulos B."/>
            <person name="Lipzen A."/>
            <person name="Chen C."/>
            <person name="Yan M."/>
            <person name="Daum C."/>
            <person name="Ng V."/>
            <person name="Clum A."/>
            <person name="Steindorff A."/>
            <person name="Ohm R.A."/>
            <person name="Martin F."/>
            <person name="Silar P."/>
            <person name="Natvig D.O."/>
            <person name="Lalanne C."/>
            <person name="Gautier V."/>
            <person name="Ament-Velasquez S.L."/>
            <person name="Kruys A."/>
            <person name="Hutchinson M.I."/>
            <person name="Powell A.J."/>
            <person name="Barry K."/>
            <person name="Miller A.N."/>
            <person name="Grigoriev I.V."/>
            <person name="Debuchy R."/>
            <person name="Gladieux P."/>
            <person name="Hiltunen Thoren M."/>
            <person name="Johannesson H."/>
        </authorList>
    </citation>
    <scope>NUCLEOTIDE SEQUENCE</scope>
    <source>
        <strain evidence="3">CBS 508.74</strain>
    </source>
</reference>